<dbReference type="EMBL" id="AP022572">
    <property type="protein sequence ID" value="BBX54845.1"/>
    <property type="molecule type" value="Genomic_DNA"/>
</dbReference>
<gene>
    <name evidence="2" type="ORF">MSHO_01900</name>
</gene>
<evidence type="ECO:0000256" key="1">
    <source>
        <dbReference type="SAM" id="MobiDB-lite"/>
    </source>
</evidence>
<feature type="compositionally biased region" description="Polar residues" evidence="1">
    <location>
        <begin position="1"/>
        <end position="16"/>
    </location>
</feature>
<accession>A0A7I7L533</accession>
<protein>
    <submittedName>
        <fullName evidence="2">Uncharacterized protein</fullName>
    </submittedName>
</protein>
<dbReference type="KEGG" id="msho:MSHO_01900"/>
<dbReference type="AlphaFoldDB" id="A0A7I7L533"/>
<evidence type="ECO:0000313" key="3">
    <source>
        <dbReference type="Proteomes" id="UP000467164"/>
    </source>
</evidence>
<dbReference type="Proteomes" id="UP000467164">
    <property type="component" value="Chromosome"/>
</dbReference>
<reference evidence="2 3" key="1">
    <citation type="journal article" date="2019" name="Emerg. Microbes Infect.">
        <title>Comprehensive subspecies identification of 175 nontuberculous mycobacteria species based on 7547 genomic profiles.</title>
        <authorList>
            <person name="Matsumoto Y."/>
            <person name="Kinjo T."/>
            <person name="Motooka D."/>
            <person name="Nabeya D."/>
            <person name="Jung N."/>
            <person name="Uechi K."/>
            <person name="Horii T."/>
            <person name="Iida T."/>
            <person name="Fujita J."/>
            <person name="Nakamura S."/>
        </authorList>
    </citation>
    <scope>NUCLEOTIDE SEQUENCE [LARGE SCALE GENOMIC DNA]</scope>
    <source>
        <strain evidence="2 3">JCM 12657</strain>
    </source>
</reference>
<organism evidence="2 3">
    <name type="scientific">Mycobacterium shottsii</name>
    <dbReference type="NCBI Taxonomy" id="133549"/>
    <lineage>
        <taxon>Bacteria</taxon>
        <taxon>Bacillati</taxon>
        <taxon>Actinomycetota</taxon>
        <taxon>Actinomycetes</taxon>
        <taxon>Mycobacteriales</taxon>
        <taxon>Mycobacteriaceae</taxon>
        <taxon>Mycobacterium</taxon>
        <taxon>Mycobacterium ulcerans group</taxon>
    </lineage>
</organism>
<keyword evidence="3" id="KW-1185">Reference proteome</keyword>
<evidence type="ECO:0000313" key="2">
    <source>
        <dbReference type="EMBL" id="BBX54845.1"/>
    </source>
</evidence>
<feature type="region of interest" description="Disordered" evidence="1">
    <location>
        <begin position="1"/>
        <end position="77"/>
    </location>
</feature>
<proteinExistence type="predicted"/>
<sequence length="77" mass="7680">MSAPSTARPANTTGETNLIGRAGFTRSARTAGAPRPASPTEQRVAHAARTTSSAVTPGRVKAHARTPVAAGTTGAGR</sequence>
<name>A0A7I7L533_9MYCO</name>